<comment type="cofactor">
    <cofactor evidence="1">
        <name>Zn(2+)</name>
        <dbReference type="ChEBI" id="CHEBI:29105"/>
    </cofactor>
</comment>
<sequence length="145" mass="15422">MSTEASLKNVGSCLTEALVIHAPHDLRLDPAPVPPPGRDEVRVNMAWGGICGSDLHYFAHGGVGASVLHTPMILGHEVSGTIDALGHDVKDFSVGEAVAIHPAQPCGHCPECVRKQRNLCRNMQFLGSAARDPHTNGGFRRAMTV</sequence>
<dbReference type="AlphaFoldDB" id="A0A318QJY9"/>
<dbReference type="InterPro" id="IPR011032">
    <property type="entry name" value="GroES-like_sf"/>
</dbReference>
<dbReference type="RefSeq" id="WP_167400918.1">
    <property type="nucleotide sequence ID" value="NZ_NKUA01000035.1"/>
</dbReference>
<evidence type="ECO:0000313" key="8">
    <source>
        <dbReference type="Proteomes" id="UP000247814"/>
    </source>
</evidence>
<dbReference type="InterPro" id="IPR013154">
    <property type="entry name" value="ADH-like_N"/>
</dbReference>
<protein>
    <submittedName>
        <fullName evidence="7">L-idonate 5-dehydrogenase</fullName>
    </submittedName>
</protein>
<evidence type="ECO:0000256" key="1">
    <source>
        <dbReference type="ARBA" id="ARBA00001947"/>
    </source>
</evidence>
<keyword evidence="4" id="KW-0862">Zinc</keyword>
<comment type="caution">
    <text evidence="7">The sequence shown here is derived from an EMBL/GenBank/DDBJ whole genome shotgun (WGS) entry which is preliminary data.</text>
</comment>
<dbReference type="InterPro" id="IPR002328">
    <property type="entry name" value="ADH_Zn_CS"/>
</dbReference>
<feature type="non-terminal residue" evidence="7">
    <location>
        <position position="145"/>
    </location>
</feature>
<evidence type="ECO:0000313" key="7">
    <source>
        <dbReference type="EMBL" id="PYD77562.1"/>
    </source>
</evidence>
<dbReference type="PANTHER" id="PTHR43161">
    <property type="entry name" value="SORBITOL DEHYDROGENASE"/>
    <property type="match status" value="1"/>
</dbReference>
<organism evidence="7 8">
    <name type="scientific">Komagataeibacter sucrofermentans</name>
    <dbReference type="NCBI Taxonomy" id="1053551"/>
    <lineage>
        <taxon>Bacteria</taxon>
        <taxon>Pseudomonadati</taxon>
        <taxon>Pseudomonadota</taxon>
        <taxon>Alphaproteobacteria</taxon>
        <taxon>Acetobacterales</taxon>
        <taxon>Acetobacteraceae</taxon>
        <taxon>Komagataeibacter</taxon>
    </lineage>
</organism>
<keyword evidence="8" id="KW-1185">Reference proteome</keyword>
<comment type="similarity">
    <text evidence="2">Belongs to the zinc-containing alcohol dehydrogenase family.</text>
</comment>
<keyword evidence="3" id="KW-0479">Metal-binding</keyword>
<evidence type="ECO:0000259" key="6">
    <source>
        <dbReference type="Pfam" id="PF08240"/>
    </source>
</evidence>
<name>A0A318QJY9_9PROT</name>
<evidence type="ECO:0000256" key="5">
    <source>
        <dbReference type="ARBA" id="ARBA00023002"/>
    </source>
</evidence>
<dbReference type="Proteomes" id="UP000247814">
    <property type="component" value="Unassembled WGS sequence"/>
</dbReference>
<dbReference type="PANTHER" id="PTHR43161:SF9">
    <property type="entry name" value="SORBITOL DEHYDROGENASE"/>
    <property type="match status" value="1"/>
</dbReference>
<dbReference type="GO" id="GO:0016491">
    <property type="term" value="F:oxidoreductase activity"/>
    <property type="evidence" value="ECO:0007669"/>
    <property type="project" value="UniProtKB-KW"/>
</dbReference>
<accession>A0A318QJY9</accession>
<dbReference type="PROSITE" id="PS00059">
    <property type="entry name" value="ADH_ZINC"/>
    <property type="match status" value="1"/>
</dbReference>
<proteinExistence type="inferred from homology"/>
<dbReference type="Pfam" id="PF08240">
    <property type="entry name" value="ADH_N"/>
    <property type="match status" value="1"/>
</dbReference>
<gene>
    <name evidence="7" type="ORF">CFR77_14735</name>
</gene>
<dbReference type="EMBL" id="NKUA01000035">
    <property type="protein sequence ID" value="PYD77562.1"/>
    <property type="molecule type" value="Genomic_DNA"/>
</dbReference>
<dbReference type="GO" id="GO:0008270">
    <property type="term" value="F:zinc ion binding"/>
    <property type="evidence" value="ECO:0007669"/>
    <property type="project" value="InterPro"/>
</dbReference>
<reference evidence="7 8" key="1">
    <citation type="submission" date="2017-07" db="EMBL/GenBank/DDBJ databases">
        <title>A draft genome sequence of Komagataeibacter sucrofermentans LMG 18788.</title>
        <authorList>
            <person name="Skraban J."/>
            <person name="Cleenwerck I."/>
            <person name="Vandamme P."/>
            <person name="Trcek J."/>
        </authorList>
    </citation>
    <scope>NUCLEOTIDE SEQUENCE [LARGE SCALE GENOMIC DNA]</scope>
    <source>
        <strain evidence="7 8">LMG 18788</strain>
    </source>
</reference>
<evidence type="ECO:0000256" key="4">
    <source>
        <dbReference type="ARBA" id="ARBA00022833"/>
    </source>
</evidence>
<dbReference type="SUPFAM" id="SSF50129">
    <property type="entry name" value="GroES-like"/>
    <property type="match status" value="1"/>
</dbReference>
<evidence type="ECO:0000256" key="3">
    <source>
        <dbReference type="ARBA" id="ARBA00022723"/>
    </source>
</evidence>
<evidence type="ECO:0000256" key="2">
    <source>
        <dbReference type="ARBA" id="ARBA00008072"/>
    </source>
</evidence>
<dbReference type="Gene3D" id="3.90.180.10">
    <property type="entry name" value="Medium-chain alcohol dehydrogenases, catalytic domain"/>
    <property type="match status" value="1"/>
</dbReference>
<feature type="domain" description="Alcohol dehydrogenase-like N-terminal" evidence="6">
    <location>
        <begin position="37"/>
        <end position="145"/>
    </location>
</feature>
<keyword evidence="5" id="KW-0560">Oxidoreductase</keyword>